<keyword id="KW-0903">Direct protein sequencing</keyword>
<name>Q7M466_9BILA</name>
<feature type="region of interest" description="Disordered" evidence="1">
    <location>
        <begin position="1"/>
        <end position="20"/>
    </location>
</feature>
<reference evidence="2" key="2">
    <citation type="journal article" date="1992" name="Comp. Biochem. Physiol. B, Comp. Biochem.">
        <title>An intracrystalline chromoprotein from red brachiopod shells: implications for the process of biomineralization.</title>
        <authorList>
            <person name="Cusack M."/>
            <person name="Curry G."/>
            <person name="Clegg H."/>
            <person name="Abbott G."/>
        </authorList>
    </citation>
    <scope>PROTEIN SEQUENCE</scope>
</reference>
<feature type="compositionally biased region" description="Polar residues" evidence="1">
    <location>
        <begin position="11"/>
        <end position="20"/>
    </location>
</feature>
<dbReference type="AlphaFoldDB" id="Q7M466"/>
<evidence type="ECO:0000256" key="1">
    <source>
        <dbReference type="SAM" id="MobiDB-lite"/>
    </source>
</evidence>
<feature type="non-terminal residue" evidence="2">
    <location>
        <position position="1"/>
    </location>
</feature>
<organism evidence="2">
    <name type="scientific">Calloria inconspicua</name>
    <dbReference type="NCBI Taxonomy" id="67866"/>
    <lineage>
        <taxon>Eukaryota</taxon>
        <taxon>Metazoa</taxon>
        <taxon>Spiralia</taxon>
        <taxon>Lophotrochozoa</taxon>
        <taxon>Brachiopoda</taxon>
        <taxon>Rhynchonelliformea</taxon>
        <taxon>Rhynchonellata</taxon>
        <taxon>Terebratellidina</taxon>
        <taxon>Terebratelloidea</taxon>
        <taxon>Terebratellidae</taxon>
        <taxon>Calloria</taxon>
    </lineage>
</organism>
<protein>
    <submittedName>
        <fullName evidence="2">Intracrystalline chromoprotein 1</fullName>
    </submittedName>
</protein>
<feature type="non-terminal residue" evidence="2">
    <location>
        <position position="20"/>
    </location>
</feature>
<reference evidence="2" key="1">
    <citation type="journal article" date="1992" name="Comp. Biochem. Physiol.">
        <title>An intracrystalline chromoprotein from red brachiopod shells: implications for the process of biomineralization.</title>
        <authorList>
            <person name="Cusack M."/>
            <person name="Curry G."/>
            <person name="Clegg H."/>
            <person name="Abbott G."/>
        </authorList>
    </citation>
    <scope>PROTEIN SEQUENCE</scope>
</reference>
<dbReference type="PIR" id="B56894">
    <property type="entry name" value="B56894"/>
</dbReference>
<evidence type="ECO:0000313" key="2">
    <source>
        <dbReference type="PIR" id="B56894"/>
    </source>
</evidence>
<proteinExistence type="evidence at protein level"/>
<accession>Q7M466</accession>
<sequence length="20" mass="2251">GWEQLPYATMISKTSQAKNP</sequence>